<evidence type="ECO:0000313" key="2">
    <source>
        <dbReference type="EMBL" id="SPO03336.1"/>
    </source>
</evidence>
<feature type="region of interest" description="Disordered" evidence="1">
    <location>
        <begin position="1"/>
        <end position="22"/>
    </location>
</feature>
<dbReference type="Proteomes" id="UP001187682">
    <property type="component" value="Unassembled WGS sequence"/>
</dbReference>
<accession>A0AAE8MYW3</accession>
<keyword evidence="3" id="KW-1185">Reference proteome</keyword>
<name>A0AAE8MYW3_9PEZI</name>
<organism evidence="2 3">
    <name type="scientific">Cephalotrichum gorgonifer</name>
    <dbReference type="NCBI Taxonomy" id="2041049"/>
    <lineage>
        <taxon>Eukaryota</taxon>
        <taxon>Fungi</taxon>
        <taxon>Dikarya</taxon>
        <taxon>Ascomycota</taxon>
        <taxon>Pezizomycotina</taxon>
        <taxon>Sordariomycetes</taxon>
        <taxon>Hypocreomycetidae</taxon>
        <taxon>Microascales</taxon>
        <taxon>Microascaceae</taxon>
        <taxon>Cephalotrichum</taxon>
    </lineage>
</organism>
<feature type="region of interest" description="Disordered" evidence="1">
    <location>
        <begin position="313"/>
        <end position="338"/>
    </location>
</feature>
<evidence type="ECO:0000256" key="1">
    <source>
        <dbReference type="SAM" id="MobiDB-lite"/>
    </source>
</evidence>
<evidence type="ECO:0000313" key="3">
    <source>
        <dbReference type="Proteomes" id="UP001187682"/>
    </source>
</evidence>
<dbReference type="EMBL" id="ONZQ02000008">
    <property type="protein sequence ID" value="SPO03336.1"/>
    <property type="molecule type" value="Genomic_DNA"/>
</dbReference>
<comment type="caution">
    <text evidence="2">The sequence shown here is derived from an EMBL/GenBank/DDBJ whole genome shotgun (WGS) entry which is preliminary data.</text>
</comment>
<feature type="compositionally biased region" description="Basic and acidic residues" evidence="1">
    <location>
        <begin position="329"/>
        <end position="338"/>
    </location>
</feature>
<gene>
    <name evidence="2" type="ORF">DNG_06018</name>
</gene>
<protein>
    <submittedName>
        <fullName evidence="2">Uncharacterized protein</fullName>
    </submittedName>
</protein>
<feature type="compositionally biased region" description="Basic and acidic residues" evidence="1">
    <location>
        <begin position="1"/>
        <end position="14"/>
    </location>
</feature>
<proteinExistence type="predicted"/>
<reference evidence="2" key="1">
    <citation type="submission" date="2018-03" db="EMBL/GenBank/DDBJ databases">
        <authorList>
            <person name="Guldener U."/>
        </authorList>
    </citation>
    <scope>NUCLEOTIDE SEQUENCE</scope>
</reference>
<sequence>MSSDRQSLDCKPPEHAANPQPDLLGRSYLAISQADSTAVPGSMYLVPAGPPIPHLNELTTRTSALAPAKSPKTPLSKARKTLVEAFGASVPDLKVVNKLRRSHKQRARAERLLKDKDKTNTKEYEMLVDMSDPDSRDGTWETYTPPSFQHHPVPVSMPQVSSAGANGNGMEGTRKTYTSIGYRSHPVPTLGIPQPTAAEAYVGGLDGACESYAFPASQSNPDPALHMVNSTEVEGYVHGADGMCRMDRPPSRRTITKSAVLKPLLRAMRALEAADKALTKEYRNMLASASPRAKDDSADTLRVPLRDPVLISSTPVPEACADDTAQGVDDFRRFRTRP</sequence>
<dbReference type="AlphaFoldDB" id="A0AAE8MYW3"/>